<evidence type="ECO:0000256" key="4">
    <source>
        <dbReference type="ARBA" id="ARBA00022807"/>
    </source>
</evidence>
<comment type="caution">
    <text evidence="9">The sequence shown here is derived from an EMBL/GenBank/DDBJ whole genome shotgun (WGS) entry which is preliminary data.</text>
</comment>
<evidence type="ECO:0000256" key="2">
    <source>
        <dbReference type="ARBA" id="ARBA00022670"/>
    </source>
</evidence>
<feature type="region of interest" description="Disordered" evidence="6">
    <location>
        <begin position="190"/>
        <end position="331"/>
    </location>
</feature>
<dbReference type="GO" id="GO:0004198">
    <property type="term" value="F:calcium-dependent cysteine-type endopeptidase activity"/>
    <property type="evidence" value="ECO:0007669"/>
    <property type="project" value="InterPro"/>
</dbReference>
<feature type="chain" id="PRO_5043730285" evidence="7">
    <location>
        <begin position="26"/>
        <end position="701"/>
    </location>
</feature>
<comment type="similarity">
    <text evidence="1">Belongs to the peptidase C2 family.</text>
</comment>
<feature type="compositionally biased region" description="Polar residues" evidence="6">
    <location>
        <begin position="471"/>
        <end position="480"/>
    </location>
</feature>
<dbReference type="Gene3D" id="3.90.70.10">
    <property type="entry name" value="Cysteine proteinases"/>
    <property type="match status" value="1"/>
</dbReference>
<keyword evidence="2" id="KW-0645">Protease</keyword>
<feature type="compositionally biased region" description="Low complexity" evidence="6">
    <location>
        <begin position="363"/>
        <end position="429"/>
    </location>
</feature>
<sequence>MRRVLPPFQKHVLLLLFPQFSLCGGRMEQMVRLKCPYSREPKWQGRFSDSDSVSWAHVNSEFLSRLQPQAKKDPDEYWMSFGDFRCNFGGLFIISSPEPFRLDGFNVSRTYRTHSDAGLSVADSQWAELHKSRERRSTAPYAGLDHHLGSGRGIVSDTESTASRLFSLFSINSAPCSPHRQWKIGLGRNEGADTESYTREAKGRSYTVSNSSTASELSTPRSKSVFTKRFRGRHSSGDERGSSTESCDLQADNVKHQHHYQQQAQPHFHSIKQSSSLGSPKTPPSSSLSSSSSSASANHKSLSTSCLPNPRRRKSVGERVKDTHHHHSCGETSGAQLLKLTTKSNFVKKHSLDMTVSALNSCPASCSSSSSSPHRNRSSTHPTHTHASSSPMVISSSCVSAPSSLSSPSSATSDHPGSSQESESASGQANVTHGVTNTVSSHRPSWATQAFTQAVVESDPPSPVVSEGEAGSQSPTFSLSPPTPVHHSASDISVQVKGEDKRPHSQPSTSASAACIRNSSTSLSSLTQSSFLATQADYFRSSSHWRSILEHRDFWSRDVPNSDRTRLDLHSRIQRVHFLVTRKELRDPLVPPTLQERRHVLVSLLQDYRHGPSTANSLTIPIGFCLYKSKHFDRDERRHISKLQLIGQVEGEADRREVSARFDLDPGGYFVVPYYQAEQHSGEFLLRVLTESEEGQTKSGW</sequence>
<dbReference type="Pfam" id="PF00648">
    <property type="entry name" value="Peptidase_C2"/>
    <property type="match status" value="1"/>
</dbReference>
<dbReference type="GO" id="GO:0005737">
    <property type="term" value="C:cytoplasm"/>
    <property type="evidence" value="ECO:0007669"/>
    <property type="project" value="TreeGrafter"/>
</dbReference>
<reference evidence="9 10" key="1">
    <citation type="journal article" date="2021" name="Elife">
        <title>Chloroplast acquisition without the gene transfer in kleptoplastic sea slugs, Plakobranchus ocellatus.</title>
        <authorList>
            <person name="Maeda T."/>
            <person name="Takahashi S."/>
            <person name="Yoshida T."/>
            <person name="Shimamura S."/>
            <person name="Takaki Y."/>
            <person name="Nagai Y."/>
            <person name="Toyoda A."/>
            <person name="Suzuki Y."/>
            <person name="Arimoto A."/>
            <person name="Ishii H."/>
            <person name="Satoh N."/>
            <person name="Nishiyama T."/>
            <person name="Hasebe M."/>
            <person name="Maruyama T."/>
            <person name="Minagawa J."/>
            <person name="Obokata J."/>
            <person name="Shigenobu S."/>
        </authorList>
    </citation>
    <scope>NUCLEOTIDE SEQUENCE [LARGE SCALE GENOMIC DNA]</scope>
</reference>
<dbReference type="AlphaFoldDB" id="A0AAV4CU95"/>
<dbReference type="InterPro" id="IPR038765">
    <property type="entry name" value="Papain-like_cys_pep_sf"/>
</dbReference>
<feature type="domain" description="Calpain catalytic" evidence="8">
    <location>
        <begin position="29"/>
        <end position="93"/>
    </location>
</feature>
<protein>
    <submittedName>
        <fullName evidence="9">Calpain-13</fullName>
    </submittedName>
</protein>
<dbReference type="PANTHER" id="PTHR10183">
    <property type="entry name" value="CALPAIN"/>
    <property type="match status" value="1"/>
</dbReference>
<dbReference type="Gene3D" id="2.60.120.380">
    <property type="match status" value="1"/>
</dbReference>
<dbReference type="Proteomes" id="UP000735302">
    <property type="component" value="Unassembled WGS sequence"/>
</dbReference>
<feature type="compositionally biased region" description="Polar residues" evidence="6">
    <location>
        <begin position="430"/>
        <end position="442"/>
    </location>
</feature>
<evidence type="ECO:0000256" key="3">
    <source>
        <dbReference type="ARBA" id="ARBA00022801"/>
    </source>
</evidence>
<dbReference type="InterPro" id="IPR001300">
    <property type="entry name" value="Peptidase_C2_calpain_cat"/>
</dbReference>
<keyword evidence="4" id="KW-0788">Thiol protease</keyword>
<feature type="compositionally biased region" description="Low complexity" evidence="6">
    <location>
        <begin position="455"/>
        <end position="469"/>
    </location>
</feature>
<dbReference type="InterPro" id="IPR022684">
    <property type="entry name" value="Calpain_cysteine_protease"/>
</dbReference>
<evidence type="ECO:0000313" key="10">
    <source>
        <dbReference type="Proteomes" id="UP000735302"/>
    </source>
</evidence>
<feature type="region of interest" description="Disordered" evidence="6">
    <location>
        <begin position="454"/>
        <end position="513"/>
    </location>
</feature>
<keyword evidence="7" id="KW-0732">Signal</keyword>
<keyword evidence="10" id="KW-1185">Reference proteome</keyword>
<dbReference type="InterPro" id="IPR022682">
    <property type="entry name" value="Calpain_domain_III"/>
</dbReference>
<comment type="caution">
    <text evidence="5">Lacks conserved residue(s) required for the propagation of feature annotation.</text>
</comment>
<feature type="signal peptide" evidence="7">
    <location>
        <begin position="1"/>
        <end position="25"/>
    </location>
</feature>
<name>A0AAV4CU95_9GAST</name>
<organism evidence="9 10">
    <name type="scientific">Plakobranchus ocellatus</name>
    <dbReference type="NCBI Taxonomy" id="259542"/>
    <lineage>
        <taxon>Eukaryota</taxon>
        <taxon>Metazoa</taxon>
        <taxon>Spiralia</taxon>
        <taxon>Lophotrochozoa</taxon>
        <taxon>Mollusca</taxon>
        <taxon>Gastropoda</taxon>
        <taxon>Heterobranchia</taxon>
        <taxon>Euthyneura</taxon>
        <taxon>Panpulmonata</taxon>
        <taxon>Sacoglossa</taxon>
        <taxon>Placobranchoidea</taxon>
        <taxon>Plakobranchidae</taxon>
        <taxon>Plakobranchus</taxon>
    </lineage>
</organism>
<gene>
    <name evidence="9" type="ORF">PoB_006198200</name>
</gene>
<dbReference type="Pfam" id="PF01067">
    <property type="entry name" value="Calpain_III"/>
    <property type="match status" value="1"/>
</dbReference>
<evidence type="ECO:0000256" key="5">
    <source>
        <dbReference type="PROSITE-ProRule" id="PRU00239"/>
    </source>
</evidence>
<dbReference type="SUPFAM" id="SSF49758">
    <property type="entry name" value="Calpain large subunit, middle domain (domain III)"/>
    <property type="match status" value="1"/>
</dbReference>
<feature type="region of interest" description="Disordered" evidence="6">
    <location>
        <begin position="363"/>
        <end position="442"/>
    </location>
</feature>
<dbReference type="InterPro" id="IPR036213">
    <property type="entry name" value="Calpain_III_sf"/>
</dbReference>
<dbReference type="PROSITE" id="PS50203">
    <property type="entry name" value="CALPAIN_CAT"/>
    <property type="match status" value="1"/>
</dbReference>
<accession>A0AAV4CU95</accession>
<feature type="compositionally biased region" description="Low complexity" evidence="6">
    <location>
        <begin position="260"/>
        <end position="305"/>
    </location>
</feature>
<feature type="compositionally biased region" description="Polar residues" evidence="6">
    <location>
        <begin position="206"/>
        <end position="225"/>
    </location>
</feature>
<proteinExistence type="inferred from homology"/>
<dbReference type="SUPFAM" id="SSF54001">
    <property type="entry name" value="Cysteine proteinases"/>
    <property type="match status" value="1"/>
</dbReference>
<dbReference type="GO" id="GO:0006508">
    <property type="term" value="P:proteolysis"/>
    <property type="evidence" value="ECO:0007669"/>
    <property type="project" value="UniProtKB-KW"/>
</dbReference>
<dbReference type="EMBL" id="BLXT01006999">
    <property type="protein sequence ID" value="GFO35477.1"/>
    <property type="molecule type" value="Genomic_DNA"/>
</dbReference>
<evidence type="ECO:0000313" key="9">
    <source>
        <dbReference type="EMBL" id="GFO35477.1"/>
    </source>
</evidence>
<keyword evidence="3" id="KW-0378">Hydrolase</keyword>
<evidence type="ECO:0000256" key="6">
    <source>
        <dbReference type="SAM" id="MobiDB-lite"/>
    </source>
</evidence>
<evidence type="ECO:0000256" key="7">
    <source>
        <dbReference type="SAM" id="SignalP"/>
    </source>
</evidence>
<dbReference type="PANTHER" id="PTHR10183:SF379">
    <property type="entry name" value="CALPAIN-5"/>
    <property type="match status" value="1"/>
</dbReference>
<evidence type="ECO:0000256" key="1">
    <source>
        <dbReference type="ARBA" id="ARBA00007623"/>
    </source>
</evidence>
<evidence type="ECO:0000259" key="8">
    <source>
        <dbReference type="PROSITE" id="PS50203"/>
    </source>
</evidence>